<organism evidence="1 2">
    <name type="scientific">Salvia divinorum</name>
    <name type="common">Maria pastora</name>
    <name type="synonym">Diviner's sage</name>
    <dbReference type="NCBI Taxonomy" id="28513"/>
    <lineage>
        <taxon>Eukaryota</taxon>
        <taxon>Viridiplantae</taxon>
        <taxon>Streptophyta</taxon>
        <taxon>Embryophyta</taxon>
        <taxon>Tracheophyta</taxon>
        <taxon>Spermatophyta</taxon>
        <taxon>Magnoliopsida</taxon>
        <taxon>eudicotyledons</taxon>
        <taxon>Gunneridae</taxon>
        <taxon>Pentapetalae</taxon>
        <taxon>asterids</taxon>
        <taxon>lamiids</taxon>
        <taxon>Lamiales</taxon>
        <taxon>Lamiaceae</taxon>
        <taxon>Nepetoideae</taxon>
        <taxon>Mentheae</taxon>
        <taxon>Salviinae</taxon>
        <taxon>Salvia</taxon>
        <taxon>Salvia subgen. Calosphace</taxon>
    </lineage>
</organism>
<gene>
    <name evidence="1" type="ORF">AAHA92_14114</name>
</gene>
<dbReference type="AlphaFoldDB" id="A0ABD1HAK0"/>
<dbReference type="EMBL" id="JBEAFC010000006">
    <property type="protein sequence ID" value="KAL1553437.1"/>
    <property type="molecule type" value="Genomic_DNA"/>
</dbReference>
<evidence type="ECO:0000313" key="1">
    <source>
        <dbReference type="EMBL" id="KAL1553437.1"/>
    </source>
</evidence>
<dbReference type="Proteomes" id="UP001567538">
    <property type="component" value="Unassembled WGS sequence"/>
</dbReference>
<reference evidence="1 2" key="1">
    <citation type="submission" date="2024-06" db="EMBL/GenBank/DDBJ databases">
        <title>A chromosome level genome sequence of Diviner's sage (Salvia divinorum).</title>
        <authorList>
            <person name="Ford S.A."/>
            <person name="Ro D.-K."/>
            <person name="Ness R.W."/>
            <person name="Phillips M.A."/>
        </authorList>
    </citation>
    <scope>NUCLEOTIDE SEQUENCE [LARGE SCALE GENOMIC DNA]</scope>
    <source>
        <strain evidence="1">SAF-2024a</strain>
        <tissue evidence="1">Leaf</tissue>
    </source>
</reference>
<comment type="caution">
    <text evidence="1">The sequence shown here is derived from an EMBL/GenBank/DDBJ whole genome shotgun (WGS) entry which is preliminary data.</text>
</comment>
<protein>
    <submittedName>
        <fullName evidence="1">Protein ANTAGONIST OF LIKE HETEROCHROMATIN PROTEIN 1-like</fullName>
    </submittedName>
</protein>
<accession>A0ABD1HAK0</accession>
<sequence>MRFMFFLPGWEGSAGDARVLRDAVTREDGLKVPKGNYFLCDNGYANAEGFWTPFKVEEALDIGTHDVVDHDDYADIEYIDQVESTSIWNRMREDMAHSMWLNGKKPNIVAVFFTNVQQISNILVLSCGVTIFIVDLTMVVSRISS</sequence>
<evidence type="ECO:0000313" key="2">
    <source>
        <dbReference type="Proteomes" id="UP001567538"/>
    </source>
</evidence>
<name>A0ABD1HAK0_SALDI</name>
<proteinExistence type="predicted"/>
<keyword evidence="2" id="KW-1185">Reference proteome</keyword>